<dbReference type="Pfam" id="PF11008">
    <property type="entry name" value="DUF2846"/>
    <property type="match status" value="1"/>
</dbReference>
<dbReference type="RefSeq" id="WP_201686286.1">
    <property type="nucleotide sequence ID" value="NZ_JAEQNA010000012.1"/>
</dbReference>
<name>A0A936ZKS3_9BURK</name>
<feature type="domain" description="DUF2846" evidence="2">
    <location>
        <begin position="35"/>
        <end position="117"/>
    </location>
</feature>
<accession>A0A936ZKS3</accession>
<proteinExistence type="predicted"/>
<keyword evidence="1" id="KW-0732">Signal</keyword>
<evidence type="ECO:0000259" key="2">
    <source>
        <dbReference type="Pfam" id="PF11008"/>
    </source>
</evidence>
<organism evidence="3 4">
    <name type="scientific">Ramlibacter aurantiacus</name>
    <dbReference type="NCBI Taxonomy" id="2801330"/>
    <lineage>
        <taxon>Bacteria</taxon>
        <taxon>Pseudomonadati</taxon>
        <taxon>Pseudomonadota</taxon>
        <taxon>Betaproteobacteria</taxon>
        <taxon>Burkholderiales</taxon>
        <taxon>Comamonadaceae</taxon>
        <taxon>Ramlibacter</taxon>
    </lineage>
</organism>
<dbReference type="PROSITE" id="PS51257">
    <property type="entry name" value="PROKAR_LIPOPROTEIN"/>
    <property type="match status" value="1"/>
</dbReference>
<dbReference type="Proteomes" id="UP000613011">
    <property type="component" value="Unassembled WGS sequence"/>
</dbReference>
<gene>
    <name evidence="3" type="ORF">JI739_22605</name>
</gene>
<comment type="caution">
    <text evidence="3">The sequence shown here is derived from an EMBL/GenBank/DDBJ whole genome shotgun (WGS) entry which is preliminary data.</text>
</comment>
<evidence type="ECO:0000313" key="3">
    <source>
        <dbReference type="EMBL" id="MBL0423144.1"/>
    </source>
</evidence>
<protein>
    <submittedName>
        <fullName evidence="3">DUF2846 domain-containing protein</fullName>
    </submittedName>
</protein>
<keyword evidence="4" id="KW-1185">Reference proteome</keyword>
<feature type="signal peptide" evidence="1">
    <location>
        <begin position="1"/>
        <end position="28"/>
    </location>
</feature>
<reference evidence="3" key="1">
    <citation type="submission" date="2021-01" db="EMBL/GenBank/DDBJ databases">
        <title>Ramlibacter sp. strain AW1 16S ribosomal RNA gene Genome sequencing and assembly.</title>
        <authorList>
            <person name="Kang M."/>
        </authorList>
    </citation>
    <scope>NUCLEOTIDE SEQUENCE</scope>
    <source>
        <strain evidence="3">AW1</strain>
    </source>
</reference>
<dbReference type="EMBL" id="JAEQNA010000012">
    <property type="protein sequence ID" value="MBL0423144.1"/>
    <property type="molecule type" value="Genomic_DNA"/>
</dbReference>
<sequence length="147" mass="16046">MKRRVLLACVIASALLAQGCAATGPVFASLQPSAAEKGQVYLYRQSALYAVGSRYKVRSEDGSVAEELPNASYLLLPLSPGPHRLSVEEASVYQPKTFDITIEAGRNYFVEYDSSRGLLVGWGLLSRMEQRSEAEALAHLQGLRRAN</sequence>
<evidence type="ECO:0000256" key="1">
    <source>
        <dbReference type="SAM" id="SignalP"/>
    </source>
</evidence>
<feature type="chain" id="PRO_5037277821" evidence="1">
    <location>
        <begin position="29"/>
        <end position="147"/>
    </location>
</feature>
<evidence type="ECO:0000313" key="4">
    <source>
        <dbReference type="Proteomes" id="UP000613011"/>
    </source>
</evidence>
<dbReference type="AlphaFoldDB" id="A0A936ZKS3"/>
<dbReference type="InterPro" id="IPR022548">
    <property type="entry name" value="DUF2846"/>
</dbReference>